<dbReference type="PROSITE" id="PS01276">
    <property type="entry name" value="PEPTIDASE_U32"/>
    <property type="match status" value="1"/>
</dbReference>
<name>A0A644X459_9ZZZZ</name>
<dbReference type="SUPFAM" id="SSF51395">
    <property type="entry name" value="FMN-linked oxidoreductases"/>
    <property type="match status" value="1"/>
</dbReference>
<dbReference type="InterPro" id="IPR051454">
    <property type="entry name" value="RNA/ubiquinone_mod_enzymes"/>
</dbReference>
<dbReference type="InterPro" id="IPR020988">
    <property type="entry name" value="Pept_U32_collagenase"/>
</dbReference>
<dbReference type="PANTHER" id="PTHR30217">
    <property type="entry name" value="PEPTIDASE U32 FAMILY"/>
    <property type="match status" value="1"/>
</dbReference>
<keyword evidence="2" id="KW-0378">Hydrolase</keyword>
<evidence type="ECO:0000313" key="2">
    <source>
        <dbReference type="EMBL" id="MPM10936.1"/>
    </source>
</evidence>
<dbReference type="PANTHER" id="PTHR30217:SF10">
    <property type="entry name" value="23S RRNA 5-HYDROXYCYTIDINE C2501 SYNTHASE"/>
    <property type="match status" value="1"/>
</dbReference>
<evidence type="ECO:0000259" key="1">
    <source>
        <dbReference type="Pfam" id="PF12392"/>
    </source>
</evidence>
<keyword evidence="2" id="KW-0645">Protease</keyword>
<protein>
    <submittedName>
        <fullName evidence="2">Putative protease YdcP</fullName>
        <ecNumber evidence="2">3.4.-.-</ecNumber>
    </submittedName>
</protein>
<organism evidence="2">
    <name type="scientific">bioreactor metagenome</name>
    <dbReference type="NCBI Taxonomy" id="1076179"/>
    <lineage>
        <taxon>unclassified sequences</taxon>
        <taxon>metagenomes</taxon>
        <taxon>ecological metagenomes</taxon>
    </lineage>
</organism>
<proteinExistence type="predicted"/>
<dbReference type="GO" id="GO:0006508">
    <property type="term" value="P:proteolysis"/>
    <property type="evidence" value="ECO:0007669"/>
    <property type="project" value="UniProtKB-KW"/>
</dbReference>
<dbReference type="Pfam" id="PF12392">
    <property type="entry name" value="DUF3656"/>
    <property type="match status" value="1"/>
</dbReference>
<sequence length="604" mass="68357">MRKIELLAPAKNLTCGIAAVDHGADAIYIGASRFGARAAAGNSVKDIATLIQYAHRFRVKVYVALNTILTDDQLEDAEKLIWELHEAGADAIIVQDMGILQMKLPSVVLHASTQTDNRTVQKVKFLQDAGFSRIVLARELTLEQIRSISSQTQVELEVFVHGALCVSYSGQCYISEAMTGRSANRGACAQYCRLLYTLYDANGTALQQNKHLLSLKDLDLSTYLEELMDAGVTSFKIEGRLKDEDYVKNITAYYRQKIDAILNTSGKGKYIRASSGITSFHFEPNPAKSFRRSSTDYFLLGRHSGIIQPETPKSTGEKIGIVTGISRNYLEVKTSVVLHNGDGLSFINEKGVLEGFRINRVEGNRVFLMETPEIKPGTEIYRNFDQAFDQLLKGKTSERKITTRMRFEEITDGFSIQLEDEDGVCVTRQFAREKQLARQTEKVLENIKLQLSKTGQTIFSVEDVQINIRQPWFFPASVLNEWRRIAFDALETARLELYEREQPAVRKKSEYPSKQLSYTGNVTNRLARQFYESCGVTDIAPGFEIKAEKGVPLMFTKHCIKYEMSWCPREGGKSPFAEPYYLQHKDQRFELKFDCVKCEMLVSE</sequence>
<dbReference type="InterPro" id="IPR001539">
    <property type="entry name" value="Peptidase_U32"/>
</dbReference>
<feature type="domain" description="Peptidase U32 collagenase" evidence="1">
    <location>
        <begin position="380"/>
        <end position="495"/>
    </location>
</feature>
<dbReference type="EMBL" id="VSSQ01001761">
    <property type="protein sequence ID" value="MPM10936.1"/>
    <property type="molecule type" value="Genomic_DNA"/>
</dbReference>
<comment type="caution">
    <text evidence="2">The sequence shown here is derived from an EMBL/GenBank/DDBJ whole genome shotgun (WGS) entry which is preliminary data.</text>
</comment>
<dbReference type="AlphaFoldDB" id="A0A644X459"/>
<accession>A0A644X459</accession>
<reference evidence="2" key="1">
    <citation type="submission" date="2019-08" db="EMBL/GenBank/DDBJ databases">
        <authorList>
            <person name="Kucharzyk K."/>
            <person name="Murdoch R.W."/>
            <person name="Higgins S."/>
            <person name="Loffler F."/>
        </authorList>
    </citation>
    <scope>NUCLEOTIDE SEQUENCE</scope>
</reference>
<gene>
    <name evidence="2" type="primary">ydcP_6</name>
    <name evidence="2" type="ORF">SDC9_57273</name>
</gene>
<dbReference type="EC" id="3.4.-.-" evidence="2"/>
<dbReference type="Pfam" id="PF01136">
    <property type="entry name" value="Peptidase_U32"/>
    <property type="match status" value="1"/>
</dbReference>
<dbReference type="GO" id="GO:0008233">
    <property type="term" value="F:peptidase activity"/>
    <property type="evidence" value="ECO:0007669"/>
    <property type="project" value="UniProtKB-KW"/>
</dbReference>